<protein>
    <recommendedName>
        <fullName evidence="4">Lipoprotein</fullName>
    </recommendedName>
</protein>
<dbReference type="AlphaFoldDB" id="A0A0P0RR37"/>
<dbReference type="PROSITE" id="PS51257">
    <property type="entry name" value="PROKAR_LIPOPROTEIN"/>
    <property type="match status" value="1"/>
</dbReference>
<evidence type="ECO:0000313" key="3">
    <source>
        <dbReference type="Proteomes" id="UP000019146"/>
    </source>
</evidence>
<organism evidence="2 3">
    <name type="scientific">Paraburkholderia caribensis MBA4</name>
    <dbReference type="NCBI Taxonomy" id="1323664"/>
    <lineage>
        <taxon>Bacteria</taxon>
        <taxon>Pseudomonadati</taxon>
        <taxon>Pseudomonadota</taxon>
        <taxon>Betaproteobacteria</taxon>
        <taxon>Burkholderiales</taxon>
        <taxon>Burkholderiaceae</taxon>
        <taxon>Paraburkholderia</taxon>
    </lineage>
</organism>
<evidence type="ECO:0008006" key="4">
    <source>
        <dbReference type="Google" id="ProtNLM"/>
    </source>
</evidence>
<accession>A0A0P0RR37</accession>
<dbReference type="EMBL" id="CP012748">
    <property type="protein sequence ID" value="ALL71539.1"/>
    <property type="molecule type" value="Genomic_DNA"/>
</dbReference>
<geneLocation type="plasmid" evidence="3"/>
<reference evidence="2 3" key="1">
    <citation type="journal article" date="2014" name="Genome Announc.">
        <title>Draft Genome Sequence of the Haloacid-Degrading Burkholderia caribensis Strain MBA4.</title>
        <authorList>
            <person name="Pan Y."/>
            <person name="Kong K.F."/>
            <person name="Tsang J.S."/>
        </authorList>
    </citation>
    <scope>NUCLEOTIDE SEQUENCE [LARGE SCALE GENOMIC DNA]</scope>
    <source>
        <strain evidence="2 3">MBA4</strain>
        <plasmid evidence="3">Plasmid</plasmid>
    </source>
</reference>
<gene>
    <name evidence="2" type="ORF">K788_0006053</name>
</gene>
<proteinExistence type="predicted"/>
<dbReference type="KEGG" id="bcai:K788_0006053"/>
<feature type="signal peptide" evidence="1">
    <location>
        <begin position="1"/>
        <end position="19"/>
    </location>
</feature>
<sequence length="99" mass="10544">MKPIILACLTLPVLLAACAAPPADTVSSAHITPRQCQDLAALRQGAGPTHQRLGSEAEVLLTAGYNSVTDADIYPGALHHAQRRVNDWYAKDCQDVRPG</sequence>
<evidence type="ECO:0000313" key="2">
    <source>
        <dbReference type="EMBL" id="ALL71539.1"/>
    </source>
</evidence>
<dbReference type="Proteomes" id="UP000019146">
    <property type="component" value="Plasmid unnamed"/>
</dbReference>
<name>A0A0P0RR37_9BURK</name>
<keyword evidence="2" id="KW-0614">Plasmid</keyword>
<feature type="chain" id="PRO_5006054585" description="Lipoprotein" evidence="1">
    <location>
        <begin position="20"/>
        <end position="99"/>
    </location>
</feature>
<keyword evidence="1" id="KW-0732">Signal</keyword>
<evidence type="ECO:0000256" key="1">
    <source>
        <dbReference type="SAM" id="SignalP"/>
    </source>
</evidence>